<organism evidence="2 3">
    <name type="scientific">Ganoderma sinense ZZ0214-1</name>
    <dbReference type="NCBI Taxonomy" id="1077348"/>
    <lineage>
        <taxon>Eukaryota</taxon>
        <taxon>Fungi</taxon>
        <taxon>Dikarya</taxon>
        <taxon>Basidiomycota</taxon>
        <taxon>Agaricomycotina</taxon>
        <taxon>Agaricomycetes</taxon>
        <taxon>Polyporales</taxon>
        <taxon>Polyporaceae</taxon>
        <taxon>Ganoderma</taxon>
    </lineage>
</organism>
<evidence type="ECO:0000256" key="1">
    <source>
        <dbReference type="SAM" id="MobiDB-lite"/>
    </source>
</evidence>
<accession>A0A2G8SM45</accession>
<evidence type="ECO:0000313" key="2">
    <source>
        <dbReference type="EMBL" id="PIL34803.1"/>
    </source>
</evidence>
<name>A0A2G8SM45_9APHY</name>
<sequence>MSAVAQHHARSQIRAPVPEVSRRPEDKFFSIRGRPETRRWDFEGVTLEVTKRSYSQAEPAHISYQINLGPVLPEKDRLIVYVKHPKDDDVVDGLVANCAAYKRCLDDLIANAASFSSQKPA</sequence>
<reference evidence="2 3" key="1">
    <citation type="journal article" date="2015" name="Sci. Rep.">
        <title>Chromosome-level genome map provides insights into diverse defense mechanisms in the medicinal fungus Ganoderma sinense.</title>
        <authorList>
            <person name="Zhu Y."/>
            <person name="Xu J."/>
            <person name="Sun C."/>
            <person name="Zhou S."/>
            <person name="Xu H."/>
            <person name="Nelson D.R."/>
            <person name="Qian J."/>
            <person name="Song J."/>
            <person name="Luo H."/>
            <person name="Xiang L."/>
            <person name="Li Y."/>
            <person name="Xu Z."/>
            <person name="Ji A."/>
            <person name="Wang L."/>
            <person name="Lu S."/>
            <person name="Hayward A."/>
            <person name="Sun W."/>
            <person name="Li X."/>
            <person name="Schwartz D.C."/>
            <person name="Wang Y."/>
            <person name="Chen S."/>
        </authorList>
    </citation>
    <scope>NUCLEOTIDE SEQUENCE [LARGE SCALE GENOMIC DNA]</scope>
    <source>
        <strain evidence="2 3">ZZ0214-1</strain>
    </source>
</reference>
<dbReference type="AlphaFoldDB" id="A0A2G8SM45"/>
<feature type="region of interest" description="Disordered" evidence="1">
    <location>
        <begin position="1"/>
        <end position="21"/>
    </location>
</feature>
<evidence type="ECO:0000313" key="3">
    <source>
        <dbReference type="Proteomes" id="UP000230002"/>
    </source>
</evidence>
<gene>
    <name evidence="2" type="ORF">GSI_02590</name>
</gene>
<proteinExistence type="predicted"/>
<keyword evidence="3" id="KW-1185">Reference proteome</keyword>
<comment type="caution">
    <text evidence="2">The sequence shown here is derived from an EMBL/GenBank/DDBJ whole genome shotgun (WGS) entry which is preliminary data.</text>
</comment>
<dbReference type="Proteomes" id="UP000230002">
    <property type="component" value="Unassembled WGS sequence"/>
</dbReference>
<dbReference type="EMBL" id="AYKW01000004">
    <property type="protein sequence ID" value="PIL34803.1"/>
    <property type="molecule type" value="Genomic_DNA"/>
</dbReference>
<protein>
    <submittedName>
        <fullName evidence="2">Uncharacterized protein</fullName>
    </submittedName>
</protein>